<sequence length="454" mass="49539">MAHLTDMEEILSRIPGTDIRDYMREAMGCYMAGAYRGTLVLSYIALFDDLLAKLDELGNVNTAAKSIFTEATKKKSDQDVYESYLIDQLTSKSFISGLDSSFLTTLRTLRNKSAHPSGHKPSPEEARFVFFETIDRFLSKPILSTTQLVDELVTRLKNSNFFPSTSIVDIRNVVRDELTNLHDEAMPQLVTKMAAAITSPDGSIKKNSSYFLIGLSKLDKLPANVALQTKLIASKADNSDYEDVIIQALSANGKLISGLSGTPVERVRAILAKKISEITSTLSETNLIHPTSALISLAEAISESEFLEMFKPEVEALFKKRAHSEFVVKLVKDKPSLLPIYLPILISKAGSSDFATANSFSNSVEALDGALGEILTSEQSLQLIVAMIRAANSGAWSAKAEVSAKFANVPTLRSKAIEFTTANEMAAATLIKDKLDESKSVNEFVAATLTDETV</sequence>
<accession>A0ABS5H6A7</accession>
<gene>
    <name evidence="1" type="ORF">KDM87_17315</name>
</gene>
<dbReference type="EMBL" id="JAGSPK010000008">
    <property type="protein sequence ID" value="MBR7794358.1"/>
    <property type="molecule type" value="Genomic_DNA"/>
</dbReference>
<name>A0ABS5H6A7_9BURK</name>
<evidence type="ECO:0000313" key="1">
    <source>
        <dbReference type="EMBL" id="MBR7794358.1"/>
    </source>
</evidence>
<reference evidence="1 2" key="1">
    <citation type="submission" date="2021-04" db="EMBL/GenBank/DDBJ databases">
        <title>novel species isolated from subtropical streams in China.</title>
        <authorList>
            <person name="Lu H."/>
        </authorList>
    </citation>
    <scope>NUCLEOTIDE SEQUENCE [LARGE SCALE GENOMIC DNA]</scope>
    <source>
        <strain evidence="1 2">FT147W</strain>
    </source>
</reference>
<organism evidence="1 2">
    <name type="scientific">Undibacterium rivi</name>
    <dbReference type="NCBI Taxonomy" id="2828729"/>
    <lineage>
        <taxon>Bacteria</taxon>
        <taxon>Pseudomonadati</taxon>
        <taxon>Pseudomonadota</taxon>
        <taxon>Betaproteobacteria</taxon>
        <taxon>Burkholderiales</taxon>
        <taxon>Oxalobacteraceae</taxon>
        <taxon>Undibacterium</taxon>
    </lineage>
</organism>
<dbReference type="RefSeq" id="WP_212680373.1">
    <property type="nucleotide sequence ID" value="NZ_JAGSPK010000008.1"/>
</dbReference>
<comment type="caution">
    <text evidence="1">The sequence shown here is derived from an EMBL/GenBank/DDBJ whole genome shotgun (WGS) entry which is preliminary data.</text>
</comment>
<protein>
    <submittedName>
        <fullName evidence="1">Uncharacterized protein</fullName>
    </submittedName>
</protein>
<proteinExistence type="predicted"/>
<dbReference type="Proteomes" id="UP000682982">
    <property type="component" value="Unassembled WGS sequence"/>
</dbReference>
<keyword evidence="2" id="KW-1185">Reference proteome</keyword>
<evidence type="ECO:0000313" key="2">
    <source>
        <dbReference type="Proteomes" id="UP000682982"/>
    </source>
</evidence>